<reference evidence="1" key="1">
    <citation type="submission" date="2016-10" db="EMBL/GenBank/DDBJ databases">
        <authorList>
            <person name="Benchimol M."/>
            <person name="Almeida L.G."/>
            <person name="Vasconcelos A.T."/>
            <person name="Perreira-Neves A."/>
            <person name="Rosa I.A."/>
            <person name="Tasca T."/>
            <person name="Bogo M.R."/>
            <person name="de Souza W."/>
        </authorList>
    </citation>
    <scope>NUCLEOTIDE SEQUENCE [LARGE SCALE GENOMIC DNA]</scope>
    <source>
        <strain evidence="1">K</strain>
    </source>
</reference>
<dbReference type="RefSeq" id="XP_068350311.1">
    <property type="nucleotide sequence ID" value="XM_068510962.1"/>
</dbReference>
<evidence type="ECO:0000313" key="2">
    <source>
        <dbReference type="Proteomes" id="UP000179807"/>
    </source>
</evidence>
<dbReference type="EMBL" id="MLAK01001132">
    <property type="protein sequence ID" value="OHS97174.1"/>
    <property type="molecule type" value="Genomic_DNA"/>
</dbReference>
<dbReference type="Proteomes" id="UP000179807">
    <property type="component" value="Unassembled WGS sequence"/>
</dbReference>
<dbReference type="VEuPathDB" id="TrichDB:TRFO_36663"/>
<sequence>MNLSELPITKWLINNPAFVQFFDFEVKDEETEDQLFSLIGSLTHYYNFNLLPYRPEKPQFSHLDRSMMNDQIFQAHIHFFIQNLIYKNQIQSHKKAVDTLNDLIESLVETMKIKPNCPITCAQNSLFHLLNIDSPKTNSLITKDNDILLFLSHNEIDEYESQSDFMEETILNMRTFVMPKAVYFPVNSFQESFNQIIFSPSFFAYDRVEDILSDQSIKEKETFSIRCVKLMQFIVTSMEIKEPENVLIFSTSFFRSIFDAAYESHHELFDLPEKSTILEYTSRITMKMTGADIKFLPGYSQSDTFLDIIKKHQNLKSASSELMIASFSNSPLDILGHVHFALNHVRIYVSEIDPEMIQSFDVIFGIFLIVFLGTELPNPELLFYLVDVYTPHKGLSGALEYASSTLTATRIQCNDIIRKIKESEQE</sequence>
<dbReference type="OrthoDB" id="10536948at2759"/>
<gene>
    <name evidence="1" type="ORF">TRFO_36663</name>
</gene>
<evidence type="ECO:0008006" key="3">
    <source>
        <dbReference type="Google" id="ProtNLM"/>
    </source>
</evidence>
<dbReference type="GeneID" id="94845666"/>
<dbReference type="AlphaFoldDB" id="A0A1J4JD97"/>
<name>A0A1J4JD97_9EUKA</name>
<evidence type="ECO:0000313" key="1">
    <source>
        <dbReference type="EMBL" id="OHS97174.1"/>
    </source>
</evidence>
<comment type="caution">
    <text evidence="1">The sequence shown here is derived from an EMBL/GenBank/DDBJ whole genome shotgun (WGS) entry which is preliminary data.</text>
</comment>
<protein>
    <recommendedName>
        <fullName evidence="3">VPS9 domain-containing protein</fullName>
    </recommendedName>
</protein>
<proteinExistence type="predicted"/>
<keyword evidence="2" id="KW-1185">Reference proteome</keyword>
<organism evidence="1 2">
    <name type="scientific">Tritrichomonas foetus</name>
    <dbReference type="NCBI Taxonomy" id="1144522"/>
    <lineage>
        <taxon>Eukaryota</taxon>
        <taxon>Metamonada</taxon>
        <taxon>Parabasalia</taxon>
        <taxon>Tritrichomonadida</taxon>
        <taxon>Tritrichomonadidae</taxon>
        <taxon>Tritrichomonas</taxon>
    </lineage>
</organism>
<accession>A0A1J4JD97</accession>